<proteinExistence type="evidence at transcript level"/>
<reference evidence="7" key="1">
    <citation type="journal article" date="2002" name="Plant Physiol.">
        <title>Genome-wide identification of nodule-specific transcripts in the model legume Medicago truncatula.</title>
        <authorList>
            <person name="Fedorova M."/>
            <person name="van de Mortel J."/>
            <person name="Matsumoto P.A."/>
            <person name="Cho J."/>
            <person name="Town C.D."/>
            <person name="VandenBosch K.A."/>
            <person name="Gantt J.S."/>
            <person name="Vance C.P."/>
        </authorList>
    </citation>
    <scope>NUCLEOTIDE SEQUENCE</scope>
</reference>
<dbReference type="PaxDb" id="3880-AES70457"/>
<evidence type="ECO:0000256" key="1">
    <source>
        <dbReference type="ARBA" id="ARBA00009763"/>
    </source>
</evidence>
<dbReference type="GO" id="GO:0005509">
    <property type="term" value="F:calcium ion binding"/>
    <property type="evidence" value="ECO:0000318"/>
    <property type="project" value="GO_Central"/>
</dbReference>
<reference evidence="12" key="5">
    <citation type="journal article" date="2018" name="Nat. Plants">
        <title>Whole-genome landscape of Medicago truncatula symbiotic genes.</title>
        <authorList>
            <person name="Pecrix Y."/>
            <person name="Staton S.E."/>
            <person name="Sallet E."/>
            <person name="Lelandais-Briere C."/>
            <person name="Moreau S."/>
            <person name="Carrere S."/>
            <person name="Blein T."/>
            <person name="Jardinaud M.F."/>
            <person name="Latrasse D."/>
            <person name="Zouine M."/>
            <person name="Zahm M."/>
            <person name="Kreplak J."/>
            <person name="Mayjonade B."/>
            <person name="Satge C."/>
            <person name="Perez M."/>
            <person name="Cauet S."/>
            <person name="Marande W."/>
            <person name="Chantry-Darmon C."/>
            <person name="Lopez-Roques C."/>
            <person name="Bouchez O."/>
            <person name="Berard A."/>
            <person name="Debelle F."/>
            <person name="Munos S."/>
            <person name="Bendahmane A."/>
            <person name="Berges H."/>
            <person name="Niebel A."/>
            <person name="Buitink J."/>
            <person name="Frugier F."/>
            <person name="Benhamed M."/>
            <person name="Crespi M."/>
            <person name="Gouzy J."/>
            <person name="Gamas P."/>
        </authorList>
    </citation>
    <scope>NUCLEOTIDE SEQUENCE [LARGE SCALE GENOMIC DNA]</scope>
    <source>
        <strain evidence="12">cv. Jemalong A17</strain>
    </source>
</reference>
<comment type="similarity">
    <text evidence="1">Belongs to the calmodulin family.</text>
</comment>
<dbReference type="Gene3D" id="1.10.238.10">
    <property type="entry name" value="EF-hand"/>
    <property type="match status" value="1"/>
</dbReference>
<dbReference type="PANTHER" id="PTHR23050">
    <property type="entry name" value="CALCIUM BINDING PROTEIN"/>
    <property type="match status" value="1"/>
</dbReference>
<reference evidence="8 11" key="2">
    <citation type="journal article" date="2011" name="Nature">
        <title>The Medicago genome provides insight into the evolution of rhizobial symbioses.</title>
        <authorList>
            <person name="Young N.D."/>
            <person name="Debelle F."/>
            <person name="Oldroyd G.E."/>
            <person name="Geurts R."/>
            <person name="Cannon S.B."/>
            <person name="Udvardi M.K."/>
            <person name="Benedito V.A."/>
            <person name="Mayer K.F."/>
            <person name="Gouzy J."/>
            <person name="Schoof H."/>
            <person name="Van de Peer Y."/>
            <person name="Proost S."/>
            <person name="Cook D.R."/>
            <person name="Meyers B.C."/>
            <person name="Spannagl M."/>
            <person name="Cheung F."/>
            <person name="De Mita S."/>
            <person name="Krishnakumar V."/>
            <person name="Gundlach H."/>
            <person name="Zhou S."/>
            <person name="Mudge J."/>
            <person name="Bharti A.K."/>
            <person name="Murray J.D."/>
            <person name="Naoumkina M.A."/>
            <person name="Rosen B."/>
            <person name="Silverstein K.A."/>
            <person name="Tang H."/>
            <person name="Rombauts S."/>
            <person name="Zhao P.X."/>
            <person name="Zhou P."/>
            <person name="Barbe V."/>
            <person name="Bardou P."/>
            <person name="Bechner M."/>
            <person name="Bellec A."/>
            <person name="Berger A."/>
            <person name="Berges H."/>
            <person name="Bidwell S."/>
            <person name="Bisseling T."/>
            <person name="Choisne N."/>
            <person name="Couloux A."/>
            <person name="Denny R."/>
            <person name="Deshpande S."/>
            <person name="Dai X."/>
            <person name="Doyle J.J."/>
            <person name="Dudez A.M."/>
            <person name="Farmer A.D."/>
            <person name="Fouteau S."/>
            <person name="Franken C."/>
            <person name="Gibelin C."/>
            <person name="Gish J."/>
            <person name="Goldstein S."/>
            <person name="Gonzalez A.J."/>
            <person name="Green P.J."/>
            <person name="Hallab A."/>
            <person name="Hartog M."/>
            <person name="Hua A."/>
            <person name="Humphray S.J."/>
            <person name="Jeong D.H."/>
            <person name="Jing Y."/>
            <person name="Jocker A."/>
            <person name="Kenton S.M."/>
            <person name="Kim D.J."/>
            <person name="Klee K."/>
            <person name="Lai H."/>
            <person name="Lang C."/>
            <person name="Lin S."/>
            <person name="Macmil S.L."/>
            <person name="Magdelenat G."/>
            <person name="Matthews L."/>
            <person name="McCorrison J."/>
            <person name="Monaghan E.L."/>
            <person name="Mun J.H."/>
            <person name="Najar F.Z."/>
            <person name="Nicholson C."/>
            <person name="Noirot C."/>
            <person name="O'Bleness M."/>
            <person name="Paule C.R."/>
            <person name="Poulain J."/>
            <person name="Prion F."/>
            <person name="Qin B."/>
            <person name="Qu C."/>
            <person name="Retzel E.F."/>
            <person name="Riddle C."/>
            <person name="Sallet E."/>
            <person name="Samain S."/>
            <person name="Samson N."/>
            <person name="Sanders I."/>
            <person name="Saurat O."/>
            <person name="Scarpelli C."/>
            <person name="Schiex T."/>
            <person name="Segurens B."/>
            <person name="Severin A.J."/>
            <person name="Sherrier D.J."/>
            <person name="Shi R."/>
            <person name="Sims S."/>
            <person name="Singer S.R."/>
            <person name="Sinharoy S."/>
            <person name="Sterck L."/>
            <person name="Viollet A."/>
            <person name="Wang B.B."/>
            <person name="Wang K."/>
            <person name="Wang M."/>
            <person name="Wang X."/>
            <person name="Warfsmann J."/>
            <person name="Weissenbach J."/>
            <person name="White D.D."/>
            <person name="White J.D."/>
            <person name="Wiley G.B."/>
            <person name="Wincker P."/>
            <person name="Xing Y."/>
            <person name="Yang L."/>
            <person name="Yao Z."/>
            <person name="Ying F."/>
            <person name="Zhai J."/>
            <person name="Zhou L."/>
            <person name="Zuber A."/>
            <person name="Denarie J."/>
            <person name="Dixon R.A."/>
            <person name="May G.D."/>
            <person name="Schwartz D.C."/>
            <person name="Rogers J."/>
            <person name="Quetier F."/>
            <person name="Town C.D."/>
            <person name="Roe B.A."/>
        </authorList>
    </citation>
    <scope>NUCLEOTIDE SEQUENCE [LARGE SCALE GENOMIC DNA]</scope>
    <source>
        <strain evidence="8">A17</strain>
        <strain evidence="10 11">cv. Jemalong A17</strain>
    </source>
</reference>
<dbReference type="PROSITE" id="PS00018">
    <property type="entry name" value="EF_HAND_1"/>
    <property type="match status" value="1"/>
</dbReference>
<evidence type="ECO:0000313" key="10">
    <source>
        <dbReference type="EnsemblPlants" id="AES70457"/>
    </source>
</evidence>
<sequence length="115" mass="12965">MPYSKSYLFLCLVFFVIIFSLVAADIHVPPPPIPKINLSPMINPLTDKQISAFDKDQDGFFSAAELRHVIITLGKNVTHEEVNEIIKEADVDGNGLVNYKEFFNIMCKGWGFICD</sequence>
<dbReference type="SMART" id="SM00054">
    <property type="entry name" value="EFh"/>
    <property type="match status" value="2"/>
</dbReference>
<keyword evidence="3" id="KW-0677">Repeat</keyword>
<dbReference type="Proteomes" id="UP000265566">
    <property type="component" value="Chromosome 3"/>
</dbReference>
<evidence type="ECO:0000313" key="7">
    <source>
        <dbReference type="EMBL" id="AAM81201.1"/>
    </source>
</evidence>
<evidence type="ECO:0000256" key="3">
    <source>
        <dbReference type="ARBA" id="ARBA00022737"/>
    </source>
</evidence>
<dbReference type="STRING" id="3880.Q8LKW2"/>
<dbReference type="AlphaFoldDB" id="Q8LKW2"/>
<dbReference type="Pfam" id="PF13499">
    <property type="entry name" value="EF-hand_7"/>
    <property type="match status" value="1"/>
</dbReference>
<evidence type="ECO:0000313" key="12">
    <source>
        <dbReference type="Proteomes" id="UP000265566"/>
    </source>
</evidence>
<dbReference type="EMBL" id="AF494218">
    <property type="protein sequence ID" value="AAM81201.1"/>
    <property type="molecule type" value="mRNA"/>
</dbReference>
<dbReference type="Gramene" id="rna15393">
    <property type="protein sequence ID" value="RHN67228.1"/>
    <property type="gene ID" value="gene15393"/>
</dbReference>
<dbReference type="InterPro" id="IPR002048">
    <property type="entry name" value="EF_hand_dom"/>
</dbReference>
<dbReference type="EMBL" id="PSQE01000003">
    <property type="protein sequence ID" value="RHN67228.1"/>
    <property type="molecule type" value="Genomic_DNA"/>
</dbReference>
<evidence type="ECO:0000256" key="2">
    <source>
        <dbReference type="ARBA" id="ARBA00022723"/>
    </source>
</evidence>
<dbReference type="EMBL" id="CM001219">
    <property type="protein sequence ID" value="AES70457.1"/>
    <property type="molecule type" value="Genomic_DNA"/>
</dbReference>
<dbReference type="InterPro" id="IPR050145">
    <property type="entry name" value="Centrin_CML-like"/>
</dbReference>
<dbReference type="FunFam" id="1.10.238.10:FF:000034">
    <property type="entry name" value="Calmodulin"/>
    <property type="match status" value="1"/>
</dbReference>
<dbReference type="CDD" id="cd00051">
    <property type="entry name" value="EFh"/>
    <property type="match status" value="1"/>
</dbReference>
<feature type="signal peptide" evidence="5">
    <location>
        <begin position="1"/>
        <end position="24"/>
    </location>
</feature>
<reference evidence="10" key="4">
    <citation type="submission" date="2015-04" db="UniProtKB">
        <authorList>
            <consortium name="EnsemblPlants"/>
        </authorList>
    </citation>
    <scope>IDENTIFICATION</scope>
    <source>
        <strain evidence="10">cv. Jemalong A17</strain>
    </source>
</reference>
<dbReference type="eggNOG" id="KOG0027">
    <property type="taxonomic scope" value="Eukaryota"/>
</dbReference>
<reference evidence="9" key="6">
    <citation type="journal article" date="2018" name="Nat. Plants">
        <title>Whole-genome landscape of Medicago truncatula symbiotic genes.</title>
        <authorList>
            <person name="Pecrix Y."/>
            <person name="Gamas P."/>
            <person name="Carrere S."/>
        </authorList>
    </citation>
    <scope>NUCLEOTIDE SEQUENCE</scope>
    <source>
        <tissue evidence="9">Leaves</tissue>
    </source>
</reference>
<keyword evidence="4" id="KW-0106">Calcium</keyword>
<organism evidence="7">
    <name type="scientific">Medicago truncatula</name>
    <name type="common">Barrel medic</name>
    <name type="synonym">Medicago tribuloides</name>
    <dbReference type="NCBI Taxonomy" id="3880"/>
    <lineage>
        <taxon>Eukaryota</taxon>
        <taxon>Viridiplantae</taxon>
        <taxon>Streptophyta</taxon>
        <taxon>Embryophyta</taxon>
        <taxon>Tracheophyta</taxon>
        <taxon>Spermatophyta</taxon>
        <taxon>Magnoliopsida</taxon>
        <taxon>eudicotyledons</taxon>
        <taxon>Gunneridae</taxon>
        <taxon>Pentapetalae</taxon>
        <taxon>rosids</taxon>
        <taxon>fabids</taxon>
        <taxon>Fabales</taxon>
        <taxon>Fabaceae</taxon>
        <taxon>Papilionoideae</taxon>
        <taxon>50 kb inversion clade</taxon>
        <taxon>NPAAA clade</taxon>
        <taxon>Hologalegina</taxon>
        <taxon>IRL clade</taxon>
        <taxon>Trifolieae</taxon>
        <taxon>Medicago</taxon>
    </lineage>
</organism>
<accession>Q8LKW2</accession>
<evidence type="ECO:0000313" key="11">
    <source>
        <dbReference type="Proteomes" id="UP000002051"/>
    </source>
</evidence>
<dbReference type="GO" id="GO:0030234">
    <property type="term" value="F:enzyme regulator activity"/>
    <property type="evidence" value="ECO:0000318"/>
    <property type="project" value="GO_Central"/>
</dbReference>
<dbReference type="InterPro" id="IPR018247">
    <property type="entry name" value="EF_Hand_1_Ca_BS"/>
</dbReference>
<evidence type="ECO:0000256" key="5">
    <source>
        <dbReference type="SAM" id="SignalP"/>
    </source>
</evidence>
<keyword evidence="11" id="KW-1185">Reference proteome</keyword>
<dbReference type="ProMEX" id="Q8LKW2"/>
<keyword evidence="2" id="KW-0479">Metal-binding</keyword>
<dbReference type="HOGENOM" id="CLU_2112494_0_0_1"/>
<dbReference type="SUPFAM" id="SSF47473">
    <property type="entry name" value="EF-hand"/>
    <property type="match status" value="1"/>
</dbReference>
<keyword evidence="5" id="KW-0732">Signal</keyword>
<evidence type="ECO:0000256" key="4">
    <source>
        <dbReference type="ARBA" id="ARBA00022837"/>
    </source>
</evidence>
<evidence type="ECO:0000313" key="9">
    <source>
        <dbReference type="EMBL" id="RHN67228.1"/>
    </source>
</evidence>
<dbReference type="EnsemblPlants" id="AES70457">
    <property type="protein sequence ID" value="AES70457"/>
    <property type="gene ID" value="MTR_3g055480"/>
</dbReference>
<gene>
    <name evidence="8" type="ordered locus">MTR_3g055480</name>
    <name evidence="9" type="ORF">MtrunA17_Chr3g0100461</name>
</gene>
<evidence type="ECO:0000259" key="6">
    <source>
        <dbReference type="PROSITE" id="PS50222"/>
    </source>
</evidence>
<name>Q8LKW2_MEDTR</name>
<dbReference type="PROSITE" id="PS50222">
    <property type="entry name" value="EF_HAND_2"/>
    <property type="match status" value="2"/>
</dbReference>
<dbReference type="GO" id="GO:0005737">
    <property type="term" value="C:cytoplasm"/>
    <property type="evidence" value="ECO:0000318"/>
    <property type="project" value="GO_Central"/>
</dbReference>
<reference evidence="8 11" key="3">
    <citation type="journal article" date="2014" name="BMC Genomics">
        <title>An improved genome release (version Mt4.0) for the model legume Medicago truncatula.</title>
        <authorList>
            <person name="Tang H."/>
            <person name="Krishnakumar V."/>
            <person name="Bidwell S."/>
            <person name="Rosen B."/>
            <person name="Chan A."/>
            <person name="Zhou S."/>
            <person name="Gentzbittel L."/>
            <person name="Childs K.L."/>
            <person name="Yandell M."/>
            <person name="Gundlach H."/>
            <person name="Mayer K.F."/>
            <person name="Schwartz D.C."/>
            <person name="Town C.D."/>
        </authorList>
    </citation>
    <scope>GENOME REANNOTATION</scope>
    <source>
        <strain evidence="10 11">cv. Jemalong A17</strain>
    </source>
</reference>
<dbReference type="Proteomes" id="UP000002051">
    <property type="component" value="Chromosome 3"/>
</dbReference>
<feature type="chain" id="PRO_5014589032" evidence="5">
    <location>
        <begin position="25"/>
        <end position="115"/>
    </location>
</feature>
<protein>
    <submittedName>
        <fullName evidence="7">Calmodulin-like protein 6b</fullName>
    </submittedName>
    <submittedName>
        <fullName evidence="8">EF-hand pair protein</fullName>
    </submittedName>
    <submittedName>
        <fullName evidence="9">Putative EF-hand domain pair protein</fullName>
    </submittedName>
</protein>
<dbReference type="InterPro" id="IPR011992">
    <property type="entry name" value="EF-hand-dom_pair"/>
</dbReference>
<feature type="domain" description="EF-hand" evidence="6">
    <location>
        <begin position="47"/>
        <end position="76"/>
    </location>
</feature>
<feature type="domain" description="EF-hand" evidence="6">
    <location>
        <begin position="77"/>
        <end position="112"/>
    </location>
</feature>
<evidence type="ECO:0000313" key="8">
    <source>
        <dbReference type="EMBL" id="AES70457.1"/>
    </source>
</evidence>